<dbReference type="Gene3D" id="3.10.129.110">
    <property type="entry name" value="Polyketide synthase dehydratase"/>
    <property type="match status" value="1"/>
</dbReference>
<feature type="domain" description="Ketosynthase family 3 (KS3)" evidence="7">
    <location>
        <begin position="1"/>
        <end position="333"/>
    </location>
</feature>
<evidence type="ECO:0000256" key="2">
    <source>
        <dbReference type="ARBA" id="ARBA00022553"/>
    </source>
</evidence>
<dbReference type="Gene3D" id="3.30.70.3290">
    <property type="match status" value="1"/>
</dbReference>
<dbReference type="SUPFAM" id="SSF53901">
    <property type="entry name" value="Thiolase-like"/>
    <property type="match status" value="1"/>
</dbReference>
<name>A0ABW8M529_9ACTN</name>
<dbReference type="SUPFAM" id="SSF52151">
    <property type="entry name" value="FabD/lysophospholipase-like"/>
    <property type="match status" value="1"/>
</dbReference>
<keyword evidence="2" id="KW-0597">Phosphoprotein</keyword>
<evidence type="ECO:0000256" key="1">
    <source>
        <dbReference type="ARBA" id="ARBA00022450"/>
    </source>
</evidence>
<keyword evidence="9" id="KW-1185">Reference proteome</keyword>
<dbReference type="InterPro" id="IPR001227">
    <property type="entry name" value="Ac_transferase_dom_sf"/>
</dbReference>
<dbReference type="InterPro" id="IPR018201">
    <property type="entry name" value="Ketoacyl_synth_AS"/>
</dbReference>
<dbReference type="SUPFAM" id="SSF55048">
    <property type="entry name" value="Probable ACP-binding domain of malonyl-CoA ACP transacylase"/>
    <property type="match status" value="1"/>
</dbReference>
<evidence type="ECO:0000259" key="7">
    <source>
        <dbReference type="PROSITE" id="PS52004"/>
    </source>
</evidence>
<keyword evidence="3" id="KW-0808">Transferase</keyword>
<dbReference type="PROSITE" id="PS00606">
    <property type="entry name" value="KS3_1"/>
    <property type="match status" value="1"/>
</dbReference>
<protein>
    <submittedName>
        <fullName evidence="8">Type I polyketide synthase</fullName>
    </submittedName>
</protein>
<keyword evidence="5" id="KW-0012">Acyltransferase</keyword>
<dbReference type="Pfam" id="PF02801">
    <property type="entry name" value="Ketoacyl-synt_C"/>
    <property type="match status" value="1"/>
</dbReference>
<evidence type="ECO:0000313" key="9">
    <source>
        <dbReference type="Proteomes" id="UP001620295"/>
    </source>
</evidence>
<dbReference type="EMBL" id="JBJDQH010000085">
    <property type="protein sequence ID" value="MFK4273275.1"/>
    <property type="molecule type" value="Genomic_DNA"/>
</dbReference>
<dbReference type="PANTHER" id="PTHR43775">
    <property type="entry name" value="FATTY ACID SYNTHASE"/>
    <property type="match status" value="1"/>
</dbReference>
<sequence>LLETAWETFENAGIDPSSLHGTDVGVFSGVMYHDYGTDAGAAAEGLEGHLGVGSAGSVVSGRVAYTLGLTGPAVTVDTACSSSLVALHLAVQAVRTGECSLALAGGVAVMSRPTSFIEFSRQRGLARDGRCKSFGEGADGTNWSEGVGLVLLERLSDARRNGHEVLAVIRGTAVNQDGASNGLTAPNGPSQQRVIRQALANAGLSPADVDAVEAHGTGTALGDPIEAQALLATYGQNRPADQPLWLGSIKSNIGHTQAAAGVAGVIKMIQAMRHGVLPKTLHADQPTTKVDWTSGAVSLLAEPRPWPETGHPRRAGISSFGVSGTNAHVILEQPPAEDTSEPEPPEADGSEPETPGLVATGGVVPWLLSAKSAEALRAQAQRLLTHLESADTPRAVDIGWSLATTRAALDHRAIILTDTDTGADSGSGSGGGGEATAALTALATGQPHPRLITGHATTPGKTVFVFPGQGSQWTGMGAQLLDQSPVFATRMHECAQALARFTDWDLIDVITNAPGAPGLDRVDVVQPATFAIMVSLAALWQSHGIHPDAVIGHSQGEIAAACVAGVLTLHDAAKIVTLRSQTIAHHLAGHGAMMTLAAPADTIDLTPWPNQLWIAAHNGPNTTVIAGDTDALHQLHTHYTQHNIRARIIPVDYASHTGHVDTIKTPLHHLLTNITPHPATTPWLSTVTGQWINPHTLDPGYWYQNLRQPVHFHTAIRTLAQQGHHTYLEISPHPVLTTAIQDTLETETHTQNTHTIVTGTLRRNDDTPTRFLTNLAELSTKGTPMDWPTAYTGSDPSRIPLPTYPFEHETFWLDRGGPGDVRAVGLEDTGHPLTGAVVSVPDTGGVLLTGQLSVATHPWLADHAVSGT</sequence>
<dbReference type="Pfam" id="PF00109">
    <property type="entry name" value="ketoacyl-synt"/>
    <property type="match status" value="1"/>
</dbReference>
<dbReference type="Pfam" id="PF16197">
    <property type="entry name" value="KAsynt_C_assoc"/>
    <property type="match status" value="1"/>
</dbReference>
<feature type="non-terminal residue" evidence="8">
    <location>
        <position position="868"/>
    </location>
</feature>
<dbReference type="InterPro" id="IPR016036">
    <property type="entry name" value="Malonyl_transacylase_ACP-bd"/>
</dbReference>
<evidence type="ECO:0000256" key="5">
    <source>
        <dbReference type="ARBA" id="ARBA00023315"/>
    </source>
</evidence>
<dbReference type="Proteomes" id="UP001620295">
    <property type="component" value="Unassembled WGS sequence"/>
</dbReference>
<dbReference type="InterPro" id="IPR014043">
    <property type="entry name" value="Acyl_transferase_dom"/>
</dbReference>
<dbReference type="PANTHER" id="PTHR43775:SF51">
    <property type="entry name" value="INACTIVE PHENOLPHTHIOCEROL SYNTHESIS POLYKETIDE SYNTHASE TYPE I PKS1-RELATED"/>
    <property type="match status" value="1"/>
</dbReference>
<dbReference type="InterPro" id="IPR016035">
    <property type="entry name" value="Acyl_Trfase/lysoPLipase"/>
</dbReference>
<dbReference type="SMART" id="SM00827">
    <property type="entry name" value="PKS_AT"/>
    <property type="match status" value="1"/>
</dbReference>
<dbReference type="PROSITE" id="PS52004">
    <property type="entry name" value="KS3_2"/>
    <property type="match status" value="1"/>
</dbReference>
<keyword evidence="4" id="KW-0511">Multifunctional enzyme</keyword>
<reference evidence="8 9" key="1">
    <citation type="submission" date="2024-11" db="EMBL/GenBank/DDBJ databases">
        <title>The Natural Products Discovery Center: Release of the First 8490 Sequenced Strains for Exploring Actinobacteria Biosynthetic Diversity.</title>
        <authorList>
            <person name="Kalkreuter E."/>
            <person name="Kautsar S.A."/>
            <person name="Yang D."/>
            <person name="Bader C.D."/>
            <person name="Teijaro C.N."/>
            <person name="Fluegel L."/>
            <person name="Davis C.M."/>
            <person name="Simpson J.R."/>
            <person name="Lauterbach L."/>
            <person name="Steele A.D."/>
            <person name="Gui C."/>
            <person name="Meng S."/>
            <person name="Li G."/>
            <person name="Viehrig K."/>
            <person name="Ye F."/>
            <person name="Su P."/>
            <person name="Kiefer A.F."/>
            <person name="Nichols A."/>
            <person name="Cepeda A.J."/>
            <person name="Yan W."/>
            <person name="Fan B."/>
            <person name="Jiang Y."/>
            <person name="Adhikari A."/>
            <person name="Zheng C.-J."/>
            <person name="Schuster L."/>
            <person name="Cowan T.M."/>
            <person name="Smanski M.J."/>
            <person name="Chevrette M.G."/>
            <person name="De Carvalho L.P.S."/>
            <person name="Shen B."/>
        </authorList>
    </citation>
    <scope>NUCLEOTIDE SEQUENCE [LARGE SCALE GENOMIC DNA]</scope>
    <source>
        <strain evidence="8 9">NPDC020863</strain>
    </source>
</reference>
<dbReference type="InterPro" id="IPR032821">
    <property type="entry name" value="PKS_assoc"/>
</dbReference>
<organism evidence="8 9">
    <name type="scientific">Streptomyces milbemycinicus</name>
    <dbReference type="NCBI Taxonomy" id="476552"/>
    <lineage>
        <taxon>Bacteria</taxon>
        <taxon>Bacillati</taxon>
        <taxon>Actinomycetota</taxon>
        <taxon>Actinomycetes</taxon>
        <taxon>Kitasatosporales</taxon>
        <taxon>Streptomycetaceae</taxon>
        <taxon>Streptomyces</taxon>
    </lineage>
</organism>
<feature type="non-terminal residue" evidence="8">
    <location>
        <position position="1"/>
    </location>
</feature>
<evidence type="ECO:0000256" key="3">
    <source>
        <dbReference type="ARBA" id="ARBA00022679"/>
    </source>
</evidence>
<dbReference type="InterPro" id="IPR020841">
    <property type="entry name" value="PKS_Beta-ketoAc_synthase_dom"/>
</dbReference>
<dbReference type="InterPro" id="IPR042104">
    <property type="entry name" value="PKS_dehydratase_sf"/>
</dbReference>
<dbReference type="InterPro" id="IPR049552">
    <property type="entry name" value="PKS_DH_N"/>
</dbReference>
<evidence type="ECO:0000256" key="6">
    <source>
        <dbReference type="SAM" id="MobiDB-lite"/>
    </source>
</evidence>
<dbReference type="RefSeq" id="WP_404749249.1">
    <property type="nucleotide sequence ID" value="NZ_JBJDQH010000085.1"/>
</dbReference>
<proteinExistence type="predicted"/>
<dbReference type="Pfam" id="PF21089">
    <property type="entry name" value="PKS_DH_N"/>
    <property type="match status" value="1"/>
</dbReference>
<feature type="region of interest" description="Disordered" evidence="6">
    <location>
        <begin position="334"/>
        <end position="359"/>
    </location>
</feature>
<dbReference type="Gene3D" id="3.40.366.10">
    <property type="entry name" value="Malonyl-Coenzyme A Acyl Carrier Protein, domain 2"/>
    <property type="match status" value="1"/>
</dbReference>
<evidence type="ECO:0000313" key="8">
    <source>
        <dbReference type="EMBL" id="MFK4273275.1"/>
    </source>
</evidence>
<gene>
    <name evidence="8" type="ORF">ACI2L5_51810</name>
</gene>
<feature type="compositionally biased region" description="Acidic residues" evidence="6">
    <location>
        <begin position="338"/>
        <end position="351"/>
    </location>
</feature>
<dbReference type="Gene3D" id="3.40.47.10">
    <property type="match status" value="1"/>
</dbReference>
<dbReference type="CDD" id="cd00833">
    <property type="entry name" value="PKS"/>
    <property type="match status" value="1"/>
</dbReference>
<dbReference type="InterPro" id="IPR050091">
    <property type="entry name" value="PKS_NRPS_Biosynth_Enz"/>
</dbReference>
<dbReference type="InterPro" id="IPR014030">
    <property type="entry name" value="Ketoacyl_synth_N"/>
</dbReference>
<evidence type="ECO:0000256" key="4">
    <source>
        <dbReference type="ARBA" id="ARBA00023268"/>
    </source>
</evidence>
<comment type="caution">
    <text evidence="8">The sequence shown here is derived from an EMBL/GenBank/DDBJ whole genome shotgun (WGS) entry which is preliminary data.</text>
</comment>
<dbReference type="SMART" id="SM00825">
    <property type="entry name" value="PKS_KS"/>
    <property type="match status" value="1"/>
</dbReference>
<dbReference type="InterPro" id="IPR014031">
    <property type="entry name" value="Ketoacyl_synth_C"/>
</dbReference>
<dbReference type="Pfam" id="PF00698">
    <property type="entry name" value="Acyl_transf_1"/>
    <property type="match status" value="1"/>
</dbReference>
<accession>A0ABW8M529</accession>
<dbReference type="InterPro" id="IPR016039">
    <property type="entry name" value="Thiolase-like"/>
</dbReference>
<keyword evidence="1" id="KW-0596">Phosphopantetheine</keyword>